<dbReference type="Gene3D" id="1.20.1250.20">
    <property type="entry name" value="MFS general substrate transporter like domains"/>
    <property type="match status" value="1"/>
</dbReference>
<dbReference type="Pfam" id="PF07690">
    <property type="entry name" value="MFS_1"/>
    <property type="match status" value="1"/>
</dbReference>
<feature type="transmembrane region" description="Helical" evidence="4">
    <location>
        <begin position="161"/>
        <end position="181"/>
    </location>
</feature>
<feature type="transmembrane region" description="Helical" evidence="4">
    <location>
        <begin position="40"/>
        <end position="59"/>
    </location>
</feature>
<keyword evidence="3 4" id="KW-0472">Membrane</keyword>
<protein>
    <submittedName>
        <fullName evidence="6">MFS transporter</fullName>
    </submittedName>
</protein>
<reference evidence="7" key="1">
    <citation type="journal article" date="2019" name="Int. J. Syst. Evol. Microbiol.">
        <title>The Global Catalogue of Microorganisms (GCM) 10K type strain sequencing project: providing services to taxonomists for standard genome sequencing and annotation.</title>
        <authorList>
            <consortium name="The Broad Institute Genomics Platform"/>
            <consortium name="The Broad Institute Genome Sequencing Center for Infectious Disease"/>
            <person name="Wu L."/>
            <person name="Ma J."/>
        </authorList>
    </citation>
    <scope>NUCLEOTIDE SEQUENCE [LARGE SCALE GENOMIC DNA]</scope>
    <source>
        <strain evidence="7">CCUG 39402</strain>
    </source>
</reference>
<sequence length="393" mass="41146">MNPNLWLLTFCQGLFLTNNVTFMAINGLVGLTLAPLGWMATLPVMGYVVGGALSTGLVAHTQRLFGRKTSFQLGLAVALVSALLCCYAAYSRNFWLLVAATVVAGYYNANAQLYRFAAAELALPAFREKAVSLVMAGGLIGAVAGPNLAAQTRSLTAVPFVGAYLALAAIALLAMGLLAFIRFPPTPAKTPGGHAASTGRPLGEIMRQPVFIVAAAAGALGYGVMTLLMAATPIAMQICSLPFSDVALVLEWHVIGMFAPGFFTGHLIKRYGTLPIMAVGLALNILCVVIALSGIEFKQFLVALFFLGLGWNFLFTGSTTLALTAYRPEEKDKAQGALNFCVFAVLAVSSLASGVLVTTQGWTLLNLGSLLPLALTGLALGWLALGRPKAQNG</sequence>
<feature type="domain" description="Major facilitator superfamily (MFS) profile" evidence="5">
    <location>
        <begin position="209"/>
        <end position="393"/>
    </location>
</feature>
<keyword evidence="7" id="KW-1185">Reference proteome</keyword>
<evidence type="ECO:0000313" key="6">
    <source>
        <dbReference type="EMBL" id="MFC6281741.1"/>
    </source>
</evidence>
<accession>A0ABW1TVT6</accession>
<dbReference type="InterPro" id="IPR011701">
    <property type="entry name" value="MFS"/>
</dbReference>
<dbReference type="PANTHER" id="PTHR23534">
    <property type="entry name" value="MFS PERMEASE"/>
    <property type="match status" value="1"/>
</dbReference>
<feature type="transmembrane region" description="Helical" evidence="4">
    <location>
        <begin position="301"/>
        <end position="325"/>
    </location>
</feature>
<feature type="transmembrane region" description="Helical" evidence="4">
    <location>
        <begin position="71"/>
        <end position="90"/>
    </location>
</feature>
<keyword evidence="1 4" id="KW-0812">Transmembrane</keyword>
<organism evidence="6 7">
    <name type="scientific">Polaromonas aquatica</name>
    <dbReference type="NCBI Taxonomy" id="332657"/>
    <lineage>
        <taxon>Bacteria</taxon>
        <taxon>Pseudomonadati</taxon>
        <taxon>Pseudomonadota</taxon>
        <taxon>Betaproteobacteria</taxon>
        <taxon>Burkholderiales</taxon>
        <taxon>Comamonadaceae</taxon>
        <taxon>Polaromonas</taxon>
    </lineage>
</organism>
<dbReference type="PROSITE" id="PS50850">
    <property type="entry name" value="MFS"/>
    <property type="match status" value="1"/>
</dbReference>
<feature type="transmembrane region" description="Helical" evidence="4">
    <location>
        <begin position="276"/>
        <end position="295"/>
    </location>
</feature>
<evidence type="ECO:0000256" key="1">
    <source>
        <dbReference type="ARBA" id="ARBA00022692"/>
    </source>
</evidence>
<feature type="transmembrane region" description="Helical" evidence="4">
    <location>
        <begin position="246"/>
        <end position="264"/>
    </location>
</feature>
<dbReference type="PANTHER" id="PTHR23534:SF1">
    <property type="entry name" value="MAJOR FACILITATOR SUPERFAMILY PROTEIN"/>
    <property type="match status" value="1"/>
</dbReference>
<evidence type="ECO:0000256" key="4">
    <source>
        <dbReference type="SAM" id="Phobius"/>
    </source>
</evidence>
<feature type="transmembrane region" description="Helical" evidence="4">
    <location>
        <begin position="337"/>
        <end position="358"/>
    </location>
</feature>
<comment type="caution">
    <text evidence="6">The sequence shown here is derived from an EMBL/GenBank/DDBJ whole genome shotgun (WGS) entry which is preliminary data.</text>
</comment>
<proteinExistence type="predicted"/>
<feature type="transmembrane region" description="Helical" evidence="4">
    <location>
        <begin position="130"/>
        <end position="149"/>
    </location>
</feature>
<gene>
    <name evidence="6" type="ORF">ACFQND_10910</name>
</gene>
<dbReference type="SUPFAM" id="SSF103473">
    <property type="entry name" value="MFS general substrate transporter"/>
    <property type="match status" value="1"/>
</dbReference>
<evidence type="ECO:0000256" key="3">
    <source>
        <dbReference type="ARBA" id="ARBA00023136"/>
    </source>
</evidence>
<dbReference type="RefSeq" id="WP_371437347.1">
    <property type="nucleotide sequence ID" value="NZ_JBHSRS010000018.1"/>
</dbReference>
<feature type="transmembrane region" description="Helical" evidence="4">
    <location>
        <begin position="96"/>
        <end position="118"/>
    </location>
</feature>
<feature type="transmembrane region" description="Helical" evidence="4">
    <location>
        <begin position="364"/>
        <end position="385"/>
    </location>
</feature>
<feature type="transmembrane region" description="Helical" evidence="4">
    <location>
        <begin position="210"/>
        <end position="234"/>
    </location>
</feature>
<dbReference type="Proteomes" id="UP001596270">
    <property type="component" value="Unassembled WGS sequence"/>
</dbReference>
<dbReference type="InterPro" id="IPR020846">
    <property type="entry name" value="MFS_dom"/>
</dbReference>
<evidence type="ECO:0000256" key="2">
    <source>
        <dbReference type="ARBA" id="ARBA00022989"/>
    </source>
</evidence>
<evidence type="ECO:0000313" key="7">
    <source>
        <dbReference type="Proteomes" id="UP001596270"/>
    </source>
</evidence>
<dbReference type="InterPro" id="IPR036259">
    <property type="entry name" value="MFS_trans_sf"/>
</dbReference>
<name>A0ABW1TVT6_9BURK</name>
<evidence type="ECO:0000259" key="5">
    <source>
        <dbReference type="PROSITE" id="PS50850"/>
    </source>
</evidence>
<dbReference type="EMBL" id="JBHSRS010000018">
    <property type="protein sequence ID" value="MFC6281741.1"/>
    <property type="molecule type" value="Genomic_DNA"/>
</dbReference>
<keyword evidence="2 4" id="KW-1133">Transmembrane helix</keyword>